<feature type="domain" description="Acyl-CoA oxidase/dehydrogenase middle" evidence="8">
    <location>
        <begin position="126"/>
        <end position="225"/>
    </location>
</feature>
<dbReference type="Gene3D" id="1.10.540.10">
    <property type="entry name" value="Acyl-CoA dehydrogenase/oxidase, N-terminal domain"/>
    <property type="match status" value="1"/>
</dbReference>
<dbReference type="InterPro" id="IPR009075">
    <property type="entry name" value="AcylCo_DH/oxidase_C"/>
</dbReference>
<evidence type="ECO:0000256" key="1">
    <source>
        <dbReference type="ARBA" id="ARBA00001974"/>
    </source>
</evidence>
<dbReference type="PANTHER" id="PTHR43884">
    <property type="entry name" value="ACYL-COA DEHYDROGENASE"/>
    <property type="match status" value="1"/>
</dbReference>
<dbReference type="PIRSF" id="PIRSF016578">
    <property type="entry name" value="HsaA"/>
    <property type="match status" value="1"/>
</dbReference>
<dbReference type="PANTHER" id="PTHR43884:SF12">
    <property type="entry name" value="ISOVALERYL-COA DEHYDROGENASE, MITOCHONDRIAL-RELATED"/>
    <property type="match status" value="1"/>
</dbReference>
<feature type="domain" description="Acyl-CoA dehydrogenase/oxidase N-terminal" evidence="9">
    <location>
        <begin position="9"/>
        <end position="121"/>
    </location>
</feature>
<evidence type="ECO:0000259" key="9">
    <source>
        <dbReference type="Pfam" id="PF02771"/>
    </source>
</evidence>
<evidence type="ECO:0000256" key="4">
    <source>
        <dbReference type="ARBA" id="ARBA00022827"/>
    </source>
</evidence>
<dbReference type="SUPFAM" id="SSF47203">
    <property type="entry name" value="Acyl-CoA dehydrogenase C-terminal domain-like"/>
    <property type="match status" value="1"/>
</dbReference>
<dbReference type="GO" id="GO:0050660">
    <property type="term" value="F:flavin adenine dinucleotide binding"/>
    <property type="evidence" value="ECO:0007669"/>
    <property type="project" value="InterPro"/>
</dbReference>
<reference evidence="10" key="1">
    <citation type="submission" date="2024-06" db="EMBL/GenBank/DDBJ databases">
        <title>Draft Genome Sequence of Deinococcus sonorensis Type Strain KR-87, a Biofilm Producing Representative of the Genus Deinococcus.</title>
        <authorList>
            <person name="Boren L.S."/>
            <person name="Grosso R.A."/>
            <person name="Hugenberg-Cox A.N."/>
            <person name="Hill J.T.E."/>
            <person name="Albert C.M."/>
            <person name="Tuohy J.M."/>
        </authorList>
    </citation>
    <scope>NUCLEOTIDE SEQUENCE</scope>
    <source>
        <strain evidence="10">KR-87</strain>
    </source>
</reference>
<dbReference type="KEGG" id="dsc:ABOD76_18560"/>
<evidence type="ECO:0000256" key="3">
    <source>
        <dbReference type="ARBA" id="ARBA00022630"/>
    </source>
</evidence>
<dbReference type="GO" id="GO:0003995">
    <property type="term" value="F:acyl-CoA dehydrogenase activity"/>
    <property type="evidence" value="ECO:0007669"/>
    <property type="project" value="InterPro"/>
</dbReference>
<dbReference type="SUPFAM" id="SSF56645">
    <property type="entry name" value="Acyl-CoA dehydrogenase NM domain-like"/>
    <property type="match status" value="1"/>
</dbReference>
<protein>
    <submittedName>
        <fullName evidence="10">Acyl-CoA dehydrogenase family protein</fullName>
    </submittedName>
</protein>
<evidence type="ECO:0000313" key="10">
    <source>
        <dbReference type="EMBL" id="XBV85413.1"/>
    </source>
</evidence>
<evidence type="ECO:0000256" key="2">
    <source>
        <dbReference type="ARBA" id="ARBA00009347"/>
    </source>
</evidence>
<dbReference type="Gene3D" id="2.40.110.10">
    <property type="entry name" value="Butyryl-CoA Dehydrogenase, subunit A, domain 2"/>
    <property type="match status" value="1"/>
</dbReference>
<name>A0AAU7UAK6_9DEIO</name>
<dbReference type="InterPro" id="IPR036250">
    <property type="entry name" value="AcylCo_DH-like_C"/>
</dbReference>
<sequence>MTHLPYEPTADQRSMLQSLKSFLTSRVAPGAAERDQTGEFPLEITRALGELGVMGAQTPEEYGGSGLDTVTFAMLIEEIAAVDGSLCLTVASHNSLCQGHILVAGTEEQKMRYLPALASGQLLGAWGLTEPGSGSDSGGLQTRAEAQPDGSWLLNGSKNFITQGSVGGTYVVLARTDAARPGRSKTDGISAFVFNRAEVQGFSVGRKEDKLGLRSSDTAQLIFEDLRLPADALLGERGRAFRDVMRVLDGGRIGIGAMGLGLGRAAFEFAARYTSEREQFGRPIAANQAVAFKLADMDVQLEAARLLIRKAAELKDAGADFSLAAARAKLYASEVGVAACDEAIQLLGGYGYIKDYPVERYWRDNRLTRIGEGTSEVQRLVISRQVLSRYAQEPSLA</sequence>
<gene>
    <name evidence="10" type="ORF">ABOD76_18560</name>
</gene>
<dbReference type="InterPro" id="IPR046373">
    <property type="entry name" value="Acyl-CoA_Oxase/DH_mid-dom_sf"/>
</dbReference>
<comment type="cofactor">
    <cofactor evidence="1 6">
        <name>FAD</name>
        <dbReference type="ChEBI" id="CHEBI:57692"/>
    </cofactor>
</comment>
<dbReference type="PROSITE" id="PS00072">
    <property type="entry name" value="ACYL_COA_DH_1"/>
    <property type="match status" value="1"/>
</dbReference>
<dbReference type="FunFam" id="1.20.140.10:FF:000004">
    <property type="entry name" value="Acyl-CoA dehydrogenase FadE25"/>
    <property type="match status" value="1"/>
</dbReference>
<dbReference type="AlphaFoldDB" id="A0AAU7UAK6"/>
<evidence type="ECO:0000259" key="8">
    <source>
        <dbReference type="Pfam" id="PF02770"/>
    </source>
</evidence>
<dbReference type="InterPro" id="IPR006089">
    <property type="entry name" value="Acyl-CoA_DH_CS"/>
</dbReference>
<dbReference type="InterPro" id="IPR037069">
    <property type="entry name" value="AcylCoA_DH/ox_N_sf"/>
</dbReference>
<dbReference type="Pfam" id="PF00441">
    <property type="entry name" value="Acyl-CoA_dh_1"/>
    <property type="match status" value="1"/>
</dbReference>
<keyword evidence="5 6" id="KW-0560">Oxidoreductase</keyword>
<proteinExistence type="inferred from homology"/>
<dbReference type="InterPro" id="IPR006091">
    <property type="entry name" value="Acyl-CoA_Oxase/DH_mid-dom"/>
</dbReference>
<organism evidence="10">
    <name type="scientific">Deinococcus sonorensis KR-87</name>
    <dbReference type="NCBI Taxonomy" id="694439"/>
    <lineage>
        <taxon>Bacteria</taxon>
        <taxon>Thermotogati</taxon>
        <taxon>Deinococcota</taxon>
        <taxon>Deinococci</taxon>
        <taxon>Deinococcales</taxon>
        <taxon>Deinococcaceae</taxon>
        <taxon>Deinococcus</taxon>
    </lineage>
</organism>
<keyword evidence="3 6" id="KW-0285">Flavoprotein</keyword>
<dbReference type="RefSeq" id="WP_350243450.1">
    <property type="nucleotide sequence ID" value="NZ_CP158299.1"/>
</dbReference>
<feature type="domain" description="Acyl-CoA dehydrogenase/oxidase C-terminal" evidence="7">
    <location>
        <begin position="241"/>
        <end position="387"/>
    </location>
</feature>
<comment type="similarity">
    <text evidence="2 6">Belongs to the acyl-CoA dehydrogenase family.</text>
</comment>
<dbReference type="Gene3D" id="1.20.140.10">
    <property type="entry name" value="Butyryl-CoA Dehydrogenase, subunit A, domain 3"/>
    <property type="match status" value="1"/>
</dbReference>
<dbReference type="PROSITE" id="PS00073">
    <property type="entry name" value="ACYL_COA_DH_2"/>
    <property type="match status" value="1"/>
</dbReference>
<dbReference type="Pfam" id="PF02771">
    <property type="entry name" value="Acyl-CoA_dh_N"/>
    <property type="match status" value="1"/>
</dbReference>
<evidence type="ECO:0000256" key="5">
    <source>
        <dbReference type="ARBA" id="ARBA00023002"/>
    </source>
</evidence>
<dbReference type="EMBL" id="CP158299">
    <property type="protein sequence ID" value="XBV85413.1"/>
    <property type="molecule type" value="Genomic_DNA"/>
</dbReference>
<keyword evidence="4 6" id="KW-0274">FAD</keyword>
<dbReference type="FunFam" id="1.10.540.10:FF:000002">
    <property type="entry name" value="Acyl-CoA dehydrogenase FadE19"/>
    <property type="match status" value="1"/>
</dbReference>
<accession>A0AAU7UAK6</accession>
<dbReference type="InterPro" id="IPR013786">
    <property type="entry name" value="AcylCoA_DH/ox_N"/>
</dbReference>
<evidence type="ECO:0000256" key="6">
    <source>
        <dbReference type="RuleBase" id="RU362125"/>
    </source>
</evidence>
<dbReference type="Pfam" id="PF02770">
    <property type="entry name" value="Acyl-CoA_dh_M"/>
    <property type="match status" value="1"/>
</dbReference>
<dbReference type="InterPro" id="IPR009100">
    <property type="entry name" value="AcylCoA_DH/oxidase_NM_dom_sf"/>
</dbReference>
<evidence type="ECO:0000259" key="7">
    <source>
        <dbReference type="Pfam" id="PF00441"/>
    </source>
</evidence>